<feature type="compositionally biased region" description="Pro residues" evidence="1">
    <location>
        <begin position="1"/>
        <end position="20"/>
    </location>
</feature>
<feature type="region of interest" description="Disordered" evidence="1">
    <location>
        <begin position="1"/>
        <end position="26"/>
    </location>
</feature>
<reference evidence="2 3" key="1">
    <citation type="submission" date="2023-07" db="EMBL/GenBank/DDBJ databases">
        <title>Sorghum-associated microbial communities from plants grown in Nebraska, USA.</title>
        <authorList>
            <person name="Schachtman D."/>
        </authorList>
    </citation>
    <scope>NUCLEOTIDE SEQUENCE [LARGE SCALE GENOMIC DNA]</scope>
    <source>
        <strain evidence="2 3">DS2154</strain>
    </source>
</reference>
<keyword evidence="3" id="KW-1185">Reference proteome</keyword>
<evidence type="ECO:0000313" key="2">
    <source>
        <dbReference type="EMBL" id="MDR6532047.1"/>
    </source>
</evidence>
<sequence length="179" mass="18845">MQAGPPPASTPPISSPPAAPAPSTVKGASATMTVAASDLRLVLTKARRAESAMVRHQVFLRYDVDRKVPDGADQRAAQCGWRLRAYLQRSICFSSMTGLLGCTDPVSEELPTGESGAADQGADPAASACDLNFPPAREARDRVIAAVKADAQARFDEDYALNVKPQLLASGVKIAKPRS</sequence>
<proteinExistence type="predicted"/>
<dbReference type="RefSeq" id="WP_310032389.1">
    <property type="nucleotide sequence ID" value="NZ_JAVDRL010000007.1"/>
</dbReference>
<accession>A0ABU1N0U1</accession>
<name>A0ABU1N0U1_9CAUL</name>
<gene>
    <name evidence="2" type="ORF">J2800_002800</name>
</gene>
<protein>
    <submittedName>
        <fullName evidence="2">Uncharacterized protein</fullName>
    </submittedName>
</protein>
<evidence type="ECO:0000256" key="1">
    <source>
        <dbReference type="SAM" id="MobiDB-lite"/>
    </source>
</evidence>
<comment type="caution">
    <text evidence="2">The sequence shown here is derived from an EMBL/GenBank/DDBJ whole genome shotgun (WGS) entry which is preliminary data.</text>
</comment>
<dbReference type="EMBL" id="JAVDRL010000007">
    <property type="protein sequence ID" value="MDR6532047.1"/>
    <property type="molecule type" value="Genomic_DNA"/>
</dbReference>
<dbReference type="Proteomes" id="UP001262754">
    <property type="component" value="Unassembled WGS sequence"/>
</dbReference>
<evidence type="ECO:0000313" key="3">
    <source>
        <dbReference type="Proteomes" id="UP001262754"/>
    </source>
</evidence>
<organism evidence="2 3">
    <name type="scientific">Caulobacter rhizosphaerae</name>
    <dbReference type="NCBI Taxonomy" id="2010972"/>
    <lineage>
        <taxon>Bacteria</taxon>
        <taxon>Pseudomonadati</taxon>
        <taxon>Pseudomonadota</taxon>
        <taxon>Alphaproteobacteria</taxon>
        <taxon>Caulobacterales</taxon>
        <taxon>Caulobacteraceae</taxon>
        <taxon>Caulobacter</taxon>
    </lineage>
</organism>